<proteinExistence type="predicted"/>
<reference evidence="2" key="1">
    <citation type="submission" date="2021-01" db="EMBL/GenBank/DDBJ databases">
        <authorList>
            <person name="Corre E."/>
            <person name="Pelletier E."/>
            <person name="Niang G."/>
            <person name="Scheremetjew M."/>
            <person name="Finn R."/>
            <person name="Kale V."/>
            <person name="Holt S."/>
            <person name="Cochrane G."/>
            <person name="Meng A."/>
            <person name="Brown T."/>
            <person name="Cohen L."/>
        </authorList>
    </citation>
    <scope>NUCLEOTIDE SEQUENCE</scope>
    <source>
        <strain evidence="2">CCMP1381</strain>
    </source>
</reference>
<evidence type="ECO:0000256" key="1">
    <source>
        <dbReference type="SAM" id="MobiDB-lite"/>
    </source>
</evidence>
<dbReference type="AlphaFoldDB" id="A0A7S2GUL7"/>
<feature type="region of interest" description="Disordered" evidence="1">
    <location>
        <begin position="97"/>
        <end position="127"/>
    </location>
</feature>
<protein>
    <submittedName>
        <fullName evidence="2">Uncharacterized protein</fullName>
    </submittedName>
</protein>
<name>A0A7S2GUL7_9STRA</name>
<gene>
    <name evidence="2" type="ORF">DSPE1174_LOCUS26901</name>
</gene>
<feature type="region of interest" description="Disordered" evidence="1">
    <location>
        <begin position="152"/>
        <end position="171"/>
    </location>
</feature>
<dbReference type="EMBL" id="HBGS01052086">
    <property type="protein sequence ID" value="CAD9469451.1"/>
    <property type="molecule type" value="Transcribed_RNA"/>
</dbReference>
<organism evidence="2">
    <name type="scientific">Octactis speculum</name>
    <dbReference type="NCBI Taxonomy" id="3111310"/>
    <lineage>
        <taxon>Eukaryota</taxon>
        <taxon>Sar</taxon>
        <taxon>Stramenopiles</taxon>
        <taxon>Ochrophyta</taxon>
        <taxon>Dictyochophyceae</taxon>
        <taxon>Dictyochales</taxon>
        <taxon>Dictyochaceae</taxon>
        <taxon>Octactis</taxon>
    </lineage>
</organism>
<feature type="compositionally biased region" description="Basic and acidic residues" evidence="1">
    <location>
        <begin position="240"/>
        <end position="252"/>
    </location>
</feature>
<evidence type="ECO:0000313" key="2">
    <source>
        <dbReference type="EMBL" id="CAD9469451.1"/>
    </source>
</evidence>
<feature type="compositionally biased region" description="Low complexity" evidence="1">
    <location>
        <begin position="180"/>
        <end position="191"/>
    </location>
</feature>
<sequence length="276" mass="30661">MLACVLGQPGDEIVKITTSFERENKGDRCHFIVIVSPPSAAPEDNLLVKPWNESRIHKYVDLSQFAGAKSTVKFKKLVDAHKCLEYLESAAEAMHATRQKHKSFGDDIQQSSTGDRPRSRLEGQSSRDLRARLVRFDERQLATAASLLRGETGTPVNKKNKGGQGFIGGAAEKNVLSENTVFSSESTSNSSPEPHDGLPPKKQKTTNHRRETRSSKRPASSEANAARGNVKRLQIGNRACDVDETRRTRSDKATQQARRVDVEEEEEEQSKEAQNH</sequence>
<feature type="region of interest" description="Disordered" evidence="1">
    <location>
        <begin position="180"/>
        <end position="276"/>
    </location>
</feature>
<feature type="compositionally biased region" description="Basic and acidic residues" evidence="1">
    <location>
        <begin position="115"/>
        <end position="127"/>
    </location>
</feature>
<accession>A0A7S2GUL7</accession>